<evidence type="ECO:0000256" key="4">
    <source>
        <dbReference type="ARBA" id="ARBA00022475"/>
    </source>
</evidence>
<reference evidence="15 16" key="1">
    <citation type="submission" date="2021-08" db="EMBL/GenBank/DDBJ databases">
        <authorList>
            <person name="Zhang D."/>
            <person name="Zhang A."/>
            <person name="Wang L."/>
        </authorList>
    </citation>
    <scope>NUCLEOTIDE SEQUENCE [LARGE SCALE GENOMIC DNA]</scope>
    <source>
        <strain evidence="15 16">WL0086</strain>
    </source>
</reference>
<feature type="transmembrane region" description="Helical" evidence="14">
    <location>
        <begin position="181"/>
        <end position="205"/>
    </location>
</feature>
<dbReference type="PROSITE" id="PS50283">
    <property type="entry name" value="NA_SOLUT_SYMP_3"/>
    <property type="match status" value="1"/>
</dbReference>
<comment type="similarity">
    <text evidence="2 13">Belongs to the sodium:solute symporter (SSF) (TC 2.A.21) family.</text>
</comment>
<evidence type="ECO:0000256" key="10">
    <source>
        <dbReference type="ARBA" id="ARBA00023136"/>
    </source>
</evidence>
<evidence type="ECO:0000256" key="9">
    <source>
        <dbReference type="ARBA" id="ARBA00023065"/>
    </source>
</evidence>
<protein>
    <recommendedName>
        <fullName evidence="17">Sodium:solute symporter</fullName>
    </recommendedName>
</protein>
<keyword evidence="8" id="KW-0915">Sodium</keyword>
<dbReference type="Gene3D" id="1.20.1730.10">
    <property type="entry name" value="Sodium/glucose cotransporter"/>
    <property type="match status" value="1"/>
</dbReference>
<keyword evidence="7 14" id="KW-1133">Transmembrane helix</keyword>
<evidence type="ECO:0000256" key="12">
    <source>
        <dbReference type="ARBA" id="ARBA00033708"/>
    </source>
</evidence>
<evidence type="ECO:0000313" key="15">
    <source>
        <dbReference type="EMBL" id="WRQ85903.1"/>
    </source>
</evidence>
<keyword evidence="6" id="KW-0769">Symport</keyword>
<dbReference type="PANTHER" id="PTHR48086">
    <property type="entry name" value="SODIUM/PROLINE SYMPORTER-RELATED"/>
    <property type="match status" value="1"/>
</dbReference>
<keyword evidence="10 14" id="KW-0472">Membrane</keyword>
<dbReference type="PANTHER" id="PTHR48086:SF3">
    <property type="entry name" value="SODIUM_PROLINE SYMPORTER"/>
    <property type="match status" value="1"/>
</dbReference>
<evidence type="ECO:0000256" key="6">
    <source>
        <dbReference type="ARBA" id="ARBA00022847"/>
    </source>
</evidence>
<feature type="transmembrane region" description="Helical" evidence="14">
    <location>
        <begin position="231"/>
        <end position="250"/>
    </location>
</feature>
<dbReference type="InterPro" id="IPR050277">
    <property type="entry name" value="Sodium:Solute_Symporter"/>
</dbReference>
<feature type="transmembrane region" description="Helical" evidence="14">
    <location>
        <begin position="374"/>
        <end position="394"/>
    </location>
</feature>
<dbReference type="RefSeq" id="WP_221032721.1">
    <property type="nucleotide sequence ID" value="NZ_CP139781.1"/>
</dbReference>
<keyword evidence="4" id="KW-1003">Cell membrane</keyword>
<evidence type="ECO:0000256" key="14">
    <source>
        <dbReference type="SAM" id="Phobius"/>
    </source>
</evidence>
<name>A0ABZ1C2G7_9BACT</name>
<feature type="transmembrane region" description="Helical" evidence="14">
    <location>
        <begin position="6"/>
        <end position="27"/>
    </location>
</feature>
<accession>A0ABZ1C2G7</accession>
<sequence length="577" mass="62124">MHLEYLTLGVYFVLLIVIGMAFTRFNRNLSDYVRGGAKGTWWMVGTSMLMAGISAFTFTGNGSAVFAAGPSALIIYVANVTGFIIGGLFLGRWLRQSRGYTSADLIRMRFGVGAEQTMVITGAILNPLSAAVQLWALAVFVSAAFGFPLTTMIVLIGVITVAYSTSGGMWGVMATDVVQGVILYGMTVMMAILCVVEVGGVGGFITQFQAMQAEGSFAFVKPAGAFPQDKYTLLWIAMVFVIQIVSQINLTAGNKYLAAKDGREASRASWFCMSLMAIGAVVWFIPPMVARFLYADQVMATNLDDPATTAYAVAAMNVLPNGLLGVMIAAMFSATMSSMDFGMNTTTGVIVNNLWLPLRRWRGKADLSDKAQLLLCRSITLALGAIIITMAILLSRQTRFVLFDAFLVIGSVITVPLTLPLVAGIFVKRMPGWHYFVMVLGGLIPSVWSLIDEKMSGEVWSVQDRSLAVLIGAVVALLIAQIFRAKRSAADRDREASFWERVHTPIDFAKEVGTGLDGAQARITGNLVLLTGALILGFLLVPNGLAERLTILGLAFFAMGCGAALRWGPGRHVEPEE</sequence>
<feature type="transmembrane region" description="Helical" evidence="14">
    <location>
        <begin position="527"/>
        <end position="545"/>
    </location>
</feature>
<evidence type="ECO:0000256" key="5">
    <source>
        <dbReference type="ARBA" id="ARBA00022692"/>
    </source>
</evidence>
<keyword evidence="16" id="KW-1185">Reference proteome</keyword>
<keyword evidence="5 14" id="KW-0812">Transmembrane</keyword>
<organism evidence="15 16">
    <name type="scientific">Actomonas aquatica</name>
    <dbReference type="NCBI Taxonomy" id="2866162"/>
    <lineage>
        <taxon>Bacteria</taxon>
        <taxon>Pseudomonadati</taxon>
        <taxon>Verrucomicrobiota</taxon>
        <taxon>Opitutia</taxon>
        <taxon>Opitutales</taxon>
        <taxon>Opitutaceae</taxon>
        <taxon>Actomonas</taxon>
    </lineage>
</organism>
<evidence type="ECO:0000256" key="7">
    <source>
        <dbReference type="ARBA" id="ARBA00022989"/>
    </source>
</evidence>
<keyword evidence="11" id="KW-0739">Sodium transport</keyword>
<proteinExistence type="inferred from homology"/>
<dbReference type="Pfam" id="PF00474">
    <property type="entry name" value="SSF"/>
    <property type="match status" value="1"/>
</dbReference>
<evidence type="ECO:0000256" key="13">
    <source>
        <dbReference type="RuleBase" id="RU362091"/>
    </source>
</evidence>
<feature type="transmembrane region" description="Helical" evidence="14">
    <location>
        <begin position="39"/>
        <end position="58"/>
    </location>
</feature>
<evidence type="ECO:0008006" key="17">
    <source>
        <dbReference type="Google" id="ProtNLM"/>
    </source>
</evidence>
<evidence type="ECO:0000256" key="2">
    <source>
        <dbReference type="ARBA" id="ARBA00006434"/>
    </source>
</evidence>
<evidence type="ECO:0000256" key="8">
    <source>
        <dbReference type="ARBA" id="ARBA00023053"/>
    </source>
</evidence>
<feature type="transmembrane region" description="Helical" evidence="14">
    <location>
        <begin position="64"/>
        <end position="90"/>
    </location>
</feature>
<feature type="transmembrane region" description="Helical" evidence="14">
    <location>
        <begin position="270"/>
        <end position="290"/>
    </location>
</feature>
<feature type="transmembrane region" description="Helical" evidence="14">
    <location>
        <begin position="551"/>
        <end position="568"/>
    </location>
</feature>
<comment type="catalytic activity">
    <reaction evidence="12">
        <text>L-proline(in) + Na(+)(in) = L-proline(out) + Na(+)(out)</text>
        <dbReference type="Rhea" id="RHEA:28967"/>
        <dbReference type="ChEBI" id="CHEBI:29101"/>
        <dbReference type="ChEBI" id="CHEBI:60039"/>
    </reaction>
</comment>
<keyword evidence="3" id="KW-0813">Transport</keyword>
<dbReference type="InterPro" id="IPR038377">
    <property type="entry name" value="Na/Glc_symporter_sf"/>
</dbReference>
<feature type="transmembrane region" description="Helical" evidence="14">
    <location>
        <begin position="310"/>
        <end position="334"/>
    </location>
</feature>
<dbReference type="EMBL" id="CP139781">
    <property type="protein sequence ID" value="WRQ85903.1"/>
    <property type="molecule type" value="Genomic_DNA"/>
</dbReference>
<evidence type="ECO:0000256" key="3">
    <source>
        <dbReference type="ARBA" id="ARBA00022448"/>
    </source>
</evidence>
<evidence type="ECO:0000313" key="16">
    <source>
        <dbReference type="Proteomes" id="UP000738431"/>
    </source>
</evidence>
<feature type="transmembrane region" description="Helical" evidence="14">
    <location>
        <begin position="433"/>
        <end position="451"/>
    </location>
</feature>
<feature type="transmembrane region" description="Helical" evidence="14">
    <location>
        <begin position="400"/>
        <end position="426"/>
    </location>
</feature>
<evidence type="ECO:0000256" key="11">
    <source>
        <dbReference type="ARBA" id="ARBA00023201"/>
    </source>
</evidence>
<dbReference type="InterPro" id="IPR001734">
    <property type="entry name" value="Na/solute_symporter"/>
</dbReference>
<comment type="subcellular location">
    <subcellularLocation>
        <location evidence="1">Cell membrane</location>
        <topology evidence="1">Multi-pass membrane protein</topology>
    </subcellularLocation>
</comment>
<reference evidence="15 16" key="2">
    <citation type="submission" date="2023-12" db="EMBL/GenBank/DDBJ databases">
        <title>Description of an unclassified Opitutus bacterium of Verrucomicrobiota.</title>
        <authorList>
            <person name="Zhang D.-F."/>
        </authorList>
    </citation>
    <scope>NUCLEOTIDE SEQUENCE [LARGE SCALE GENOMIC DNA]</scope>
    <source>
        <strain evidence="15 16">WL0086</strain>
    </source>
</reference>
<evidence type="ECO:0000256" key="1">
    <source>
        <dbReference type="ARBA" id="ARBA00004651"/>
    </source>
</evidence>
<gene>
    <name evidence="15" type="ORF">K1X11_013905</name>
</gene>
<feature type="transmembrane region" description="Helical" evidence="14">
    <location>
        <begin position="466"/>
        <end position="485"/>
    </location>
</feature>
<dbReference type="Proteomes" id="UP000738431">
    <property type="component" value="Chromosome"/>
</dbReference>
<keyword evidence="9" id="KW-0406">Ion transport</keyword>